<dbReference type="PANTHER" id="PTHR28037">
    <property type="entry name" value="ALCOHOL O-ACETYLTRANSFERASE 1-RELATED"/>
    <property type="match status" value="1"/>
</dbReference>
<accession>A0A9W8Y1T4</accession>
<name>A0A9W8Y1T4_9PLEO</name>
<organism evidence="1 2">
    <name type="scientific">Neocucurbitaria cava</name>
    <dbReference type="NCBI Taxonomy" id="798079"/>
    <lineage>
        <taxon>Eukaryota</taxon>
        <taxon>Fungi</taxon>
        <taxon>Dikarya</taxon>
        <taxon>Ascomycota</taxon>
        <taxon>Pezizomycotina</taxon>
        <taxon>Dothideomycetes</taxon>
        <taxon>Pleosporomycetidae</taxon>
        <taxon>Pleosporales</taxon>
        <taxon>Pleosporineae</taxon>
        <taxon>Cucurbitariaceae</taxon>
        <taxon>Neocucurbitaria</taxon>
    </lineage>
</organism>
<protein>
    <submittedName>
        <fullName evidence="1">Alcohol acetyltransferase</fullName>
    </submittedName>
</protein>
<dbReference type="GO" id="GO:0008080">
    <property type="term" value="F:N-acetyltransferase activity"/>
    <property type="evidence" value="ECO:0007669"/>
    <property type="project" value="TreeGrafter"/>
</dbReference>
<sequence length="498" mass="55748">MTKKKVRERAKMVDITSLEKLRPCGRLETYSTARHYLGFYKSVGLTAAYTSYATVSTSLEKQIFEALRKVISKHPNLSAITVNEEKSYPEVYFARLPEIDLRTCVEFHERVRPFPKNGEADEELDALLAQQHSRDFKDEYGRNPFWRLVVVTSPDRPNEISVSWFFHHALADGTSAFLLHKSFLDALNSVAPEAEANPIVSSPKSDLVPSLEELHPLPISWPFLLHAILGLILPSVFNKRPAKLWTGNHVPVEVTTTPKLNYRTHVVSIESTKKLAQISRKEKTSVTATLQCLIAASLFASLPLAEWEKIKIECPISMRRFLNGVAEDQMTNTITQYGYLHERHTTTPSNGTAEVDVLQYFSWDEARAVKSAIQAEVAKEGCDNPIALLKYVSDLPQFFKKKLGKPRNPSTEFSNIGVYKNKEFGNEGSWKIGRMTFSQSPNLTSCPFCVNAVTGGDGNVVINFCWNQGAVNEAVIVQVIEGVAKGVEHLVAIHDTVP</sequence>
<dbReference type="AlphaFoldDB" id="A0A9W8Y1T4"/>
<dbReference type="SUPFAM" id="SSF52777">
    <property type="entry name" value="CoA-dependent acyltransferases"/>
    <property type="match status" value="1"/>
</dbReference>
<comment type="caution">
    <text evidence="1">The sequence shown here is derived from an EMBL/GenBank/DDBJ whole genome shotgun (WGS) entry which is preliminary data.</text>
</comment>
<evidence type="ECO:0000313" key="2">
    <source>
        <dbReference type="Proteomes" id="UP001140560"/>
    </source>
</evidence>
<dbReference type="Pfam" id="PF07247">
    <property type="entry name" value="AATase"/>
    <property type="match status" value="1"/>
</dbReference>
<dbReference type="InterPro" id="IPR052058">
    <property type="entry name" value="Alcohol_O-acetyltransferase"/>
</dbReference>
<gene>
    <name evidence="1" type="primary">ATF1</name>
    <name evidence="1" type="ORF">N0V83_009660</name>
</gene>
<dbReference type="EMBL" id="JAPEUY010000019">
    <property type="protein sequence ID" value="KAJ4363368.1"/>
    <property type="molecule type" value="Genomic_DNA"/>
</dbReference>
<proteinExistence type="predicted"/>
<reference evidence="1" key="1">
    <citation type="submission" date="2022-10" db="EMBL/GenBank/DDBJ databases">
        <title>Tapping the CABI collections for fungal endophytes: first genome assemblies for Collariella, Neodidymelliopsis, Ascochyta clinopodiicola, Didymella pomorum, Didymosphaeria variabile, Neocosmospora piperis and Neocucurbitaria cava.</title>
        <authorList>
            <person name="Hill R."/>
        </authorList>
    </citation>
    <scope>NUCLEOTIDE SEQUENCE</scope>
    <source>
        <strain evidence="1">IMI 356814</strain>
    </source>
</reference>
<dbReference type="Proteomes" id="UP001140560">
    <property type="component" value="Unassembled WGS sequence"/>
</dbReference>
<dbReference type="PANTHER" id="PTHR28037:SF1">
    <property type="entry name" value="ALCOHOL O-ACETYLTRANSFERASE 1-RELATED"/>
    <property type="match status" value="1"/>
</dbReference>
<keyword evidence="2" id="KW-1185">Reference proteome</keyword>
<dbReference type="OrthoDB" id="2150604at2759"/>
<evidence type="ECO:0000313" key="1">
    <source>
        <dbReference type="EMBL" id="KAJ4363368.1"/>
    </source>
</evidence>
<dbReference type="InterPro" id="IPR023213">
    <property type="entry name" value="CAT-like_dom_sf"/>
</dbReference>
<dbReference type="Gene3D" id="3.30.559.10">
    <property type="entry name" value="Chloramphenicol acetyltransferase-like domain"/>
    <property type="match status" value="1"/>
</dbReference>
<dbReference type="InterPro" id="IPR010828">
    <property type="entry name" value="Atf2/Sli1-like"/>
</dbReference>